<dbReference type="Gene3D" id="3.90.550.10">
    <property type="entry name" value="Spore Coat Polysaccharide Biosynthesis Protein SpsA, Chain A"/>
    <property type="match status" value="1"/>
</dbReference>
<name>A0A7U2NFX5_FLAPS</name>
<evidence type="ECO:0000313" key="3">
    <source>
        <dbReference type="Proteomes" id="UP000596329"/>
    </source>
</evidence>
<dbReference type="EMBL" id="CP059075">
    <property type="protein sequence ID" value="QRE03807.1"/>
    <property type="molecule type" value="Genomic_DNA"/>
</dbReference>
<dbReference type="Pfam" id="PF00535">
    <property type="entry name" value="Glycos_transf_2"/>
    <property type="match status" value="1"/>
</dbReference>
<organism evidence="2 3">
    <name type="scientific">Flavobacterium psychrophilum</name>
    <dbReference type="NCBI Taxonomy" id="96345"/>
    <lineage>
        <taxon>Bacteria</taxon>
        <taxon>Pseudomonadati</taxon>
        <taxon>Bacteroidota</taxon>
        <taxon>Flavobacteriia</taxon>
        <taxon>Flavobacteriales</taxon>
        <taxon>Flavobacteriaceae</taxon>
        <taxon>Flavobacterium</taxon>
    </lineage>
</organism>
<reference evidence="2 3" key="1">
    <citation type="submission" date="2020-07" db="EMBL/GenBank/DDBJ databases">
        <title>Genomic characterization of Flavobacterium psychrophilum strains.</title>
        <authorList>
            <person name="Castillo D."/>
            <person name="Jorgensen J."/>
            <person name="Middelboe M."/>
        </authorList>
    </citation>
    <scope>NUCLEOTIDE SEQUENCE [LARGE SCALE GENOMIC DNA]</scope>
    <source>
        <strain evidence="2 3">FPS-R7</strain>
    </source>
</reference>
<gene>
    <name evidence="2" type="ORF">H0H26_13160</name>
</gene>
<dbReference type="Proteomes" id="UP000596329">
    <property type="component" value="Chromosome"/>
</dbReference>
<dbReference type="PANTHER" id="PTHR22916">
    <property type="entry name" value="GLYCOSYLTRANSFERASE"/>
    <property type="match status" value="1"/>
</dbReference>
<accession>A0A7U2NFX5</accession>
<sequence>MKNDLAIVIPYYKINFFKETLDSLASQTNKNFKVYIGNDASLDNPWELLSKYQGDFDFEYHEFQENLGGTSLVNQWHRCVDLAKKEQWLMLLCDDDTISENYIEAFYNHIKEVNSLNVAVVRYASQVIDENNIPLSAIVQHPKLESAIDFLFRKLKGGSRSTLSEYIFKREMVLKVRFKNLPLAWFSDLLGVLEFSEFKNIYTINEALLKFRLSGINITSKTDDVVLKNEATFQFYYYLLTIGKKHFNKYQIFVLLNTLENTFFNNKKNTKHWLLYTKLCFLNLKISRYIAFINRIFITVVKKI</sequence>
<evidence type="ECO:0000313" key="2">
    <source>
        <dbReference type="EMBL" id="QRE03807.1"/>
    </source>
</evidence>
<evidence type="ECO:0000259" key="1">
    <source>
        <dbReference type="Pfam" id="PF00535"/>
    </source>
</evidence>
<dbReference type="InterPro" id="IPR001173">
    <property type="entry name" value="Glyco_trans_2-like"/>
</dbReference>
<dbReference type="GO" id="GO:0016758">
    <property type="term" value="F:hexosyltransferase activity"/>
    <property type="evidence" value="ECO:0007669"/>
    <property type="project" value="UniProtKB-ARBA"/>
</dbReference>
<dbReference type="InterPro" id="IPR029044">
    <property type="entry name" value="Nucleotide-diphossugar_trans"/>
</dbReference>
<dbReference type="AlphaFoldDB" id="A0A7U2NFX5"/>
<dbReference type="RefSeq" id="WP_086440470.1">
    <property type="nucleotide sequence ID" value="NZ_CP059075.1"/>
</dbReference>
<dbReference type="PANTHER" id="PTHR22916:SF3">
    <property type="entry name" value="UDP-GLCNAC:BETAGAL BETA-1,3-N-ACETYLGLUCOSAMINYLTRANSFERASE-LIKE PROTEIN 1"/>
    <property type="match status" value="1"/>
</dbReference>
<proteinExistence type="predicted"/>
<keyword evidence="2" id="KW-0808">Transferase</keyword>
<dbReference type="SUPFAM" id="SSF53448">
    <property type="entry name" value="Nucleotide-diphospho-sugar transferases"/>
    <property type="match status" value="1"/>
</dbReference>
<feature type="domain" description="Glycosyltransferase 2-like" evidence="1">
    <location>
        <begin position="7"/>
        <end position="137"/>
    </location>
</feature>
<protein>
    <submittedName>
        <fullName evidence="2">Glycosyltransferase family 2 protein</fullName>
    </submittedName>
</protein>